<feature type="compositionally biased region" description="Basic and acidic residues" evidence="2">
    <location>
        <begin position="937"/>
        <end position="949"/>
    </location>
</feature>
<protein>
    <recommendedName>
        <fullName evidence="3">CCAAT-binding factor domain-containing protein</fullName>
    </recommendedName>
</protein>
<evidence type="ECO:0000256" key="2">
    <source>
        <dbReference type="SAM" id="MobiDB-lite"/>
    </source>
</evidence>
<feature type="region of interest" description="Disordered" evidence="2">
    <location>
        <begin position="860"/>
        <end position="997"/>
    </location>
</feature>
<comment type="caution">
    <text evidence="4">The sequence shown here is derived from an EMBL/GenBank/DDBJ whole genome shotgun (WGS) entry which is preliminary data.</text>
</comment>
<feature type="domain" description="CCAAT-binding factor" evidence="3">
    <location>
        <begin position="576"/>
        <end position="776"/>
    </location>
</feature>
<feature type="region of interest" description="Disordered" evidence="2">
    <location>
        <begin position="1"/>
        <end position="149"/>
    </location>
</feature>
<dbReference type="InterPro" id="IPR040155">
    <property type="entry name" value="CEBPZ/Mak21-like"/>
</dbReference>
<evidence type="ECO:0000256" key="1">
    <source>
        <dbReference type="ARBA" id="ARBA00007797"/>
    </source>
</evidence>
<feature type="region of interest" description="Disordered" evidence="2">
    <location>
        <begin position="172"/>
        <end position="195"/>
    </location>
</feature>
<feature type="compositionally biased region" description="Low complexity" evidence="2">
    <location>
        <begin position="175"/>
        <end position="192"/>
    </location>
</feature>
<evidence type="ECO:0000313" key="5">
    <source>
        <dbReference type="Proteomes" id="UP001301350"/>
    </source>
</evidence>
<gene>
    <name evidence="4" type="ORF">CDCA_CDCA20G4784</name>
</gene>
<feature type="compositionally biased region" description="Low complexity" evidence="2">
    <location>
        <begin position="926"/>
        <end position="936"/>
    </location>
</feature>
<dbReference type="PANTHER" id="PTHR12048:SF0">
    <property type="entry name" value="CCAAT_ENHANCER-BINDING PROTEIN ZETA"/>
    <property type="match status" value="1"/>
</dbReference>
<dbReference type="EMBL" id="JANCYW010000020">
    <property type="protein sequence ID" value="KAK4538759.1"/>
    <property type="molecule type" value="Genomic_DNA"/>
</dbReference>
<dbReference type="AlphaFoldDB" id="A0AAV9J361"/>
<dbReference type="Pfam" id="PF03914">
    <property type="entry name" value="CBF"/>
    <property type="match status" value="1"/>
</dbReference>
<dbReference type="Proteomes" id="UP001301350">
    <property type="component" value="Unassembled WGS sequence"/>
</dbReference>
<dbReference type="InterPro" id="IPR005612">
    <property type="entry name" value="CCAAT-binding_factor"/>
</dbReference>
<evidence type="ECO:0000259" key="3">
    <source>
        <dbReference type="Pfam" id="PF03914"/>
    </source>
</evidence>
<feature type="compositionally biased region" description="Basic and acidic residues" evidence="2">
    <location>
        <begin position="1"/>
        <end position="17"/>
    </location>
</feature>
<feature type="compositionally biased region" description="Low complexity" evidence="2">
    <location>
        <begin position="907"/>
        <end position="919"/>
    </location>
</feature>
<reference evidence="4 5" key="1">
    <citation type="submission" date="2022-07" db="EMBL/GenBank/DDBJ databases">
        <title>Genome-wide signatures of adaptation to extreme environments.</title>
        <authorList>
            <person name="Cho C.H."/>
            <person name="Yoon H.S."/>
        </authorList>
    </citation>
    <scope>NUCLEOTIDE SEQUENCE [LARGE SCALE GENOMIC DNA]</scope>
    <source>
        <strain evidence="4 5">DBV 063 E5</strain>
    </source>
</reference>
<accession>A0AAV9J361</accession>
<dbReference type="GO" id="GO:0005634">
    <property type="term" value="C:nucleus"/>
    <property type="evidence" value="ECO:0007669"/>
    <property type="project" value="TreeGrafter"/>
</dbReference>
<sequence length="1012" mass="111111">MDNRRRRSREDTMERGHQNHTVDMNEVLASQMSPQADQGRPQEEAGLRGTQRPSVARSKHRRAGKAFGDPDAQLQGGHGVADGVKRPIHRRANGHGVVAGGERASASRLTSANGGARRWHPPQERDPHAAPSMPTKRTRASSSSAAPVDPQDFLGGAWYECAPADLPPLKPVSLPPSAATSTSAPTTSSSPSVQKWWQQAEAALHRLSDHASRPHRAGRRAPAASPPHGTLMDTIAAHTLNVQSSPLHHLEDLRRLVHLATTECKHRRQERWTAVEALKDLFVHDLLPPGRKLVAFAARDWDAWAMTADASATQRILAYTAFESELKTLYATYVQEAVQACANDTVEFLAQRATGVLSELLVAHPEQEQLLLAALVYKLGAPQRKVASKALYCLQQLVNEHHPAMRLVVTRAVLRFAAAQRSAWTQQTTSPESSRPTKGGAAAKAAALAAAASKRPRGLYYAVSFLSQLRWRGGVDTGAEESNTARQAIRLYLSLFRECMQREQSHSRLLAALLSGMQRALPAARRRAVYRVDRARADDDDDDDDDQVAESLGADIAAQVDALYTVVHRGNAVASTRALMLLMQMGRSDRFYRALYAVLAGERWDTLGGSKLAALFQVCHRAMKSDPCTPRVLAMLKRLLQTASHAPSSTACGALMLTSEVLFAAEQAPLRTMLPRVLPPASGEAGSEMKEGTRSVQGGVWDEAAEEEEEHFVDVDRELDADDETCSKVAIPSPALPKPTYDITKRDPKYAGAEHTRLWELLLLRQHAHPTVCEFARTLLSGQRIEYSGDPVEDHTLSALLGRLSYRRRDRQERKGGGDRQRQPMNTYEALVGGREAVSTADRFLYDYFERSGLRERILHGRQEDAESEREEDDVMEALEERDIENDDEESVSSVDDLSEEEEDDGSSSGASAGTASSADVDDASVSDSAASSTSDARGDSTPRSEHALPRRHRRPPRRGDTRLPARRRSRQTDRSTAATSPHGSAPANKRRRARHSAVFASAEAYAHLLTE</sequence>
<organism evidence="4 5">
    <name type="scientific">Cyanidium caldarium</name>
    <name type="common">Red alga</name>
    <dbReference type="NCBI Taxonomy" id="2771"/>
    <lineage>
        <taxon>Eukaryota</taxon>
        <taxon>Rhodophyta</taxon>
        <taxon>Bangiophyceae</taxon>
        <taxon>Cyanidiales</taxon>
        <taxon>Cyanidiaceae</taxon>
        <taxon>Cyanidium</taxon>
    </lineage>
</organism>
<feature type="compositionally biased region" description="Acidic residues" evidence="2">
    <location>
        <begin position="866"/>
        <end position="906"/>
    </location>
</feature>
<comment type="similarity">
    <text evidence="1">Belongs to the CBF/MAK21 family.</text>
</comment>
<proteinExistence type="inferred from homology"/>
<keyword evidence="5" id="KW-1185">Reference proteome</keyword>
<dbReference type="PANTHER" id="PTHR12048">
    <property type="entry name" value="CCAAT-BINDING FACTOR-RELATED"/>
    <property type="match status" value="1"/>
</dbReference>
<evidence type="ECO:0000313" key="4">
    <source>
        <dbReference type="EMBL" id="KAK4538759.1"/>
    </source>
</evidence>
<name>A0AAV9J361_CYACA</name>
<feature type="region of interest" description="Disordered" evidence="2">
    <location>
        <begin position="208"/>
        <end position="228"/>
    </location>
</feature>